<protein>
    <recommendedName>
        <fullName evidence="7">Dihydrofolate synthase/folylpolyglutamate synthase</fullName>
        <ecNumber evidence="5">6.3.2.12</ecNumber>
        <ecNumber evidence="6">6.3.2.17</ecNumber>
    </recommendedName>
    <alternativeName>
        <fullName evidence="16">Folylpoly-gamma-glutamate synthetase-dihydrofolate synthetase</fullName>
    </alternativeName>
    <alternativeName>
        <fullName evidence="14">Folylpolyglutamate synthetase</fullName>
    </alternativeName>
    <alternativeName>
        <fullName evidence="15">Tetrahydrofolylpolyglutamate synthase</fullName>
    </alternativeName>
</protein>
<keyword evidence="13" id="KW-0289">Folate biosynthesis</keyword>
<keyword evidence="9" id="KW-0479">Metal-binding</keyword>
<comment type="function">
    <text evidence="1">Functions in two distinct reactions of the de novo folate biosynthetic pathway. Catalyzes the addition of a glutamate residue to dihydropteroate (7,8-dihydropteroate or H2Pte) to form dihydrofolate (7,8-dihydrofolate monoglutamate or H2Pte-Glu). Also catalyzes successive additions of L-glutamate to tetrahydrofolate or 10-formyltetrahydrofolate or 5,10-methylenetetrahydrofolate, leading to folylpolyglutamate derivatives.</text>
</comment>
<dbReference type="SUPFAM" id="SSF53244">
    <property type="entry name" value="MurD-like peptide ligases, peptide-binding domain"/>
    <property type="match status" value="1"/>
</dbReference>
<dbReference type="SUPFAM" id="SSF53623">
    <property type="entry name" value="MurD-like peptide ligases, catalytic domain"/>
    <property type="match status" value="1"/>
</dbReference>
<keyword evidence="25" id="KW-1185">Reference proteome</keyword>
<evidence type="ECO:0000256" key="15">
    <source>
        <dbReference type="ARBA" id="ARBA00030592"/>
    </source>
</evidence>
<name>A0ABQ3B410_9GAMM</name>
<keyword evidence="11 21" id="KW-0067">ATP-binding</keyword>
<dbReference type="InterPro" id="IPR036565">
    <property type="entry name" value="Mur-like_cat_sf"/>
</dbReference>
<comment type="pathway">
    <text evidence="2">Cofactor biosynthesis; tetrahydrofolate biosynthesis; 7,8-dihydrofolate from 2-amino-4-hydroxy-6-hydroxymethyl-7,8-dihydropteridine diphosphate and 4-aminobenzoate: step 2/2.</text>
</comment>
<evidence type="ECO:0000256" key="14">
    <source>
        <dbReference type="ARBA" id="ARBA00030048"/>
    </source>
</evidence>
<dbReference type="PIRSF" id="PIRSF001563">
    <property type="entry name" value="Folylpolyglu_synth"/>
    <property type="match status" value="1"/>
</dbReference>
<dbReference type="EC" id="6.3.2.17" evidence="6"/>
<comment type="pathway">
    <text evidence="3">Cofactor biosynthesis; tetrahydrofolylpolyglutamate biosynthesis.</text>
</comment>
<keyword evidence="10 21" id="KW-0547">Nucleotide-binding</keyword>
<evidence type="ECO:0000256" key="8">
    <source>
        <dbReference type="ARBA" id="ARBA00022598"/>
    </source>
</evidence>
<comment type="similarity">
    <text evidence="4 21">Belongs to the folylpolyglutamate synthase family.</text>
</comment>
<dbReference type="PANTHER" id="PTHR11136">
    <property type="entry name" value="FOLYLPOLYGLUTAMATE SYNTHASE-RELATED"/>
    <property type="match status" value="1"/>
</dbReference>
<accession>A0ABQ3B410</accession>
<dbReference type="Proteomes" id="UP000619761">
    <property type="component" value="Unassembled WGS sequence"/>
</dbReference>
<evidence type="ECO:0000256" key="13">
    <source>
        <dbReference type="ARBA" id="ARBA00022909"/>
    </source>
</evidence>
<dbReference type="RefSeq" id="WP_189417620.1">
    <property type="nucleotide sequence ID" value="NZ_BMYZ01000001.1"/>
</dbReference>
<evidence type="ECO:0000259" key="22">
    <source>
        <dbReference type="Pfam" id="PF02875"/>
    </source>
</evidence>
<evidence type="ECO:0000256" key="2">
    <source>
        <dbReference type="ARBA" id="ARBA00004799"/>
    </source>
</evidence>
<keyword evidence="8 21" id="KW-0436">Ligase</keyword>
<evidence type="ECO:0000256" key="20">
    <source>
        <dbReference type="ARBA" id="ARBA00049161"/>
    </source>
</evidence>
<evidence type="ECO:0000256" key="18">
    <source>
        <dbReference type="ARBA" id="ARBA00047808"/>
    </source>
</evidence>
<dbReference type="InterPro" id="IPR001645">
    <property type="entry name" value="Folylpolyglutamate_synth"/>
</dbReference>
<evidence type="ECO:0000256" key="4">
    <source>
        <dbReference type="ARBA" id="ARBA00008276"/>
    </source>
</evidence>
<dbReference type="InterPro" id="IPR036615">
    <property type="entry name" value="Mur_ligase_C_dom_sf"/>
</dbReference>
<evidence type="ECO:0000256" key="19">
    <source>
        <dbReference type="ARBA" id="ARBA00049035"/>
    </source>
</evidence>
<dbReference type="Pfam" id="PF02875">
    <property type="entry name" value="Mur_ligase_C"/>
    <property type="match status" value="1"/>
</dbReference>
<evidence type="ECO:0000256" key="9">
    <source>
        <dbReference type="ARBA" id="ARBA00022723"/>
    </source>
</evidence>
<evidence type="ECO:0000256" key="11">
    <source>
        <dbReference type="ARBA" id="ARBA00022840"/>
    </source>
</evidence>
<comment type="catalytic activity">
    <reaction evidence="18">
        <text>10-formyltetrahydrofolyl-(gamma-L-Glu)(n) + L-glutamate + ATP = 10-formyltetrahydrofolyl-(gamma-L-Glu)(n+1) + ADP + phosphate + H(+)</text>
        <dbReference type="Rhea" id="RHEA:51904"/>
        <dbReference type="Rhea" id="RHEA-COMP:13088"/>
        <dbReference type="Rhea" id="RHEA-COMP:14300"/>
        <dbReference type="ChEBI" id="CHEBI:15378"/>
        <dbReference type="ChEBI" id="CHEBI:29985"/>
        <dbReference type="ChEBI" id="CHEBI:30616"/>
        <dbReference type="ChEBI" id="CHEBI:43474"/>
        <dbReference type="ChEBI" id="CHEBI:134413"/>
        <dbReference type="ChEBI" id="CHEBI:456216"/>
        <dbReference type="EC" id="6.3.2.17"/>
    </reaction>
</comment>
<evidence type="ECO:0000313" key="24">
    <source>
        <dbReference type="EMBL" id="GGY73022.1"/>
    </source>
</evidence>
<dbReference type="NCBIfam" id="NF008101">
    <property type="entry name" value="PRK10846.1"/>
    <property type="match status" value="1"/>
</dbReference>
<comment type="catalytic activity">
    <reaction evidence="19">
        <text>(6R)-5,10-methylenetetrahydrofolyl-(gamma-L-Glu)(n) + L-glutamate + ATP = (6R)-5,10-methylenetetrahydrofolyl-(gamma-L-Glu)(n+1) + ADP + phosphate + H(+)</text>
        <dbReference type="Rhea" id="RHEA:51912"/>
        <dbReference type="Rhea" id="RHEA-COMP:13257"/>
        <dbReference type="Rhea" id="RHEA-COMP:13258"/>
        <dbReference type="ChEBI" id="CHEBI:15378"/>
        <dbReference type="ChEBI" id="CHEBI:29985"/>
        <dbReference type="ChEBI" id="CHEBI:30616"/>
        <dbReference type="ChEBI" id="CHEBI:43474"/>
        <dbReference type="ChEBI" id="CHEBI:136572"/>
        <dbReference type="ChEBI" id="CHEBI:456216"/>
        <dbReference type="EC" id="6.3.2.17"/>
    </reaction>
</comment>
<evidence type="ECO:0000256" key="1">
    <source>
        <dbReference type="ARBA" id="ARBA00002714"/>
    </source>
</evidence>
<feature type="domain" description="Mur ligase C-terminal" evidence="22">
    <location>
        <begin position="292"/>
        <end position="414"/>
    </location>
</feature>
<dbReference type="PANTHER" id="PTHR11136:SF0">
    <property type="entry name" value="DIHYDROFOLATE SYNTHETASE-RELATED"/>
    <property type="match status" value="1"/>
</dbReference>
<evidence type="ECO:0000256" key="17">
    <source>
        <dbReference type="ARBA" id="ARBA00047493"/>
    </source>
</evidence>
<dbReference type="NCBIfam" id="TIGR01499">
    <property type="entry name" value="folC"/>
    <property type="match status" value="1"/>
</dbReference>
<comment type="catalytic activity">
    <reaction evidence="17">
        <text>(6S)-5,6,7,8-tetrahydrofolyl-(gamma-L-Glu)(n) + L-glutamate + ATP = (6S)-5,6,7,8-tetrahydrofolyl-(gamma-L-Glu)(n+1) + ADP + phosphate + H(+)</text>
        <dbReference type="Rhea" id="RHEA:10580"/>
        <dbReference type="Rhea" id="RHEA-COMP:14738"/>
        <dbReference type="Rhea" id="RHEA-COMP:14740"/>
        <dbReference type="ChEBI" id="CHEBI:15378"/>
        <dbReference type="ChEBI" id="CHEBI:29985"/>
        <dbReference type="ChEBI" id="CHEBI:30616"/>
        <dbReference type="ChEBI" id="CHEBI:43474"/>
        <dbReference type="ChEBI" id="CHEBI:141005"/>
        <dbReference type="ChEBI" id="CHEBI:456216"/>
        <dbReference type="EC" id="6.3.2.17"/>
    </reaction>
</comment>
<comment type="catalytic activity">
    <reaction evidence="20">
        <text>7,8-dihydropteroate + L-glutamate + ATP = 7,8-dihydrofolate + ADP + phosphate + H(+)</text>
        <dbReference type="Rhea" id="RHEA:23584"/>
        <dbReference type="ChEBI" id="CHEBI:15378"/>
        <dbReference type="ChEBI" id="CHEBI:17839"/>
        <dbReference type="ChEBI" id="CHEBI:29985"/>
        <dbReference type="ChEBI" id="CHEBI:30616"/>
        <dbReference type="ChEBI" id="CHEBI:43474"/>
        <dbReference type="ChEBI" id="CHEBI:57451"/>
        <dbReference type="ChEBI" id="CHEBI:456216"/>
        <dbReference type="EC" id="6.3.2.12"/>
    </reaction>
</comment>
<reference evidence="25" key="1">
    <citation type="journal article" date="2019" name="Int. J. Syst. Evol. Microbiol.">
        <title>The Global Catalogue of Microorganisms (GCM) 10K type strain sequencing project: providing services to taxonomists for standard genome sequencing and annotation.</title>
        <authorList>
            <consortium name="The Broad Institute Genomics Platform"/>
            <consortium name="The Broad Institute Genome Sequencing Center for Infectious Disease"/>
            <person name="Wu L."/>
            <person name="Ma J."/>
        </authorList>
    </citation>
    <scope>NUCLEOTIDE SEQUENCE [LARGE SCALE GENOMIC DNA]</scope>
    <source>
        <strain evidence="25">KCTC 32239</strain>
    </source>
</reference>
<dbReference type="EC" id="6.3.2.12" evidence="5"/>
<evidence type="ECO:0000256" key="16">
    <source>
        <dbReference type="ARBA" id="ARBA00032510"/>
    </source>
</evidence>
<dbReference type="InterPro" id="IPR013221">
    <property type="entry name" value="Mur_ligase_cen"/>
</dbReference>
<evidence type="ECO:0000259" key="23">
    <source>
        <dbReference type="Pfam" id="PF08245"/>
    </source>
</evidence>
<comment type="caution">
    <text evidence="24">The sequence shown here is derived from an EMBL/GenBank/DDBJ whole genome shotgun (WGS) entry which is preliminary data.</text>
</comment>
<dbReference type="EMBL" id="BMYZ01000001">
    <property type="protein sequence ID" value="GGY73022.1"/>
    <property type="molecule type" value="Genomic_DNA"/>
</dbReference>
<evidence type="ECO:0000256" key="5">
    <source>
        <dbReference type="ARBA" id="ARBA00013023"/>
    </source>
</evidence>
<evidence type="ECO:0000256" key="21">
    <source>
        <dbReference type="PIRNR" id="PIRNR001563"/>
    </source>
</evidence>
<dbReference type="Pfam" id="PF08245">
    <property type="entry name" value="Mur_ligase_M"/>
    <property type="match status" value="1"/>
</dbReference>
<dbReference type="Gene3D" id="3.90.190.20">
    <property type="entry name" value="Mur ligase, C-terminal domain"/>
    <property type="match status" value="1"/>
</dbReference>
<proteinExistence type="inferred from homology"/>
<organism evidence="24 25">
    <name type="scientific">Cellvibrio zantedeschiae</name>
    <dbReference type="NCBI Taxonomy" id="1237077"/>
    <lineage>
        <taxon>Bacteria</taxon>
        <taxon>Pseudomonadati</taxon>
        <taxon>Pseudomonadota</taxon>
        <taxon>Gammaproteobacteria</taxon>
        <taxon>Cellvibrionales</taxon>
        <taxon>Cellvibrionaceae</taxon>
        <taxon>Cellvibrio</taxon>
    </lineage>
</organism>
<evidence type="ECO:0000256" key="6">
    <source>
        <dbReference type="ARBA" id="ARBA00013025"/>
    </source>
</evidence>
<evidence type="ECO:0000256" key="12">
    <source>
        <dbReference type="ARBA" id="ARBA00022842"/>
    </source>
</evidence>
<dbReference type="Gene3D" id="3.40.1190.10">
    <property type="entry name" value="Mur-like, catalytic domain"/>
    <property type="match status" value="1"/>
</dbReference>
<gene>
    <name evidence="24" type="ORF">GCM10011613_17570</name>
</gene>
<feature type="domain" description="Mur ligase central" evidence="23">
    <location>
        <begin position="47"/>
        <end position="224"/>
    </location>
</feature>
<keyword evidence="12" id="KW-0460">Magnesium</keyword>
<evidence type="ECO:0000256" key="7">
    <source>
        <dbReference type="ARBA" id="ARBA00019357"/>
    </source>
</evidence>
<sequence>MRFTSLADWLGWLEQSHPKEIDLGLDRIRQVAARLDLLKPHAKVVTVAGTNGKGSCVTATAALLHAANFNVGVYTSPHLLHYNERIQINGKPVADEFICAAFEKIADACGSSTHANEISLTYFEYGTLAALEIFKQHNVDCMVLEIGLGGRLDAVNIIDADVAVITSIAIDHQDWLGDNREVIGREKAGILRDQQLFVCADEHPPQTILDLAKQLNTHAHFIGKEFSFSEHGQSWLWQGKTALGDDVHLPAMRAPHLPLPSMAAALQAIKLLNVELAPEYIEKTLLNLNLPGRFQKIVYQNREFILDVAHNPAATEYFSKRLTAEPVAGNTFAIAAMMSDKDRIASLANLVAVVDEWFLLDLSNIPRAASTQALSENLLSLNAKVKQSGDINQLMGSVLAQAQPQDRVVVFGSFFTVAAALDFLLSADTQASRGPL</sequence>
<evidence type="ECO:0000313" key="25">
    <source>
        <dbReference type="Proteomes" id="UP000619761"/>
    </source>
</evidence>
<evidence type="ECO:0000256" key="3">
    <source>
        <dbReference type="ARBA" id="ARBA00005150"/>
    </source>
</evidence>
<dbReference type="InterPro" id="IPR004101">
    <property type="entry name" value="Mur_ligase_C"/>
</dbReference>
<evidence type="ECO:0000256" key="10">
    <source>
        <dbReference type="ARBA" id="ARBA00022741"/>
    </source>
</evidence>